<evidence type="ECO:0000256" key="1">
    <source>
        <dbReference type="ARBA" id="ARBA00022723"/>
    </source>
</evidence>
<dbReference type="GO" id="GO:0006749">
    <property type="term" value="P:glutathione metabolic process"/>
    <property type="evidence" value="ECO:0007669"/>
    <property type="project" value="InterPro"/>
</dbReference>
<dbReference type="EMBL" id="JAZIBG010000019">
    <property type="protein sequence ID" value="MEF7613560.1"/>
    <property type="molecule type" value="Genomic_DNA"/>
</dbReference>
<dbReference type="SMART" id="SM00849">
    <property type="entry name" value="Lactamase_B"/>
    <property type="match status" value="1"/>
</dbReference>
<organism evidence="3 4">
    <name type="scientific">Aquincola agrisoli</name>
    <dbReference type="NCBI Taxonomy" id="3119538"/>
    <lineage>
        <taxon>Bacteria</taxon>
        <taxon>Pseudomonadati</taxon>
        <taxon>Pseudomonadota</taxon>
        <taxon>Betaproteobacteria</taxon>
        <taxon>Burkholderiales</taxon>
        <taxon>Sphaerotilaceae</taxon>
        <taxon>Aquincola</taxon>
    </lineage>
</organism>
<dbReference type="PANTHER" id="PTHR43084">
    <property type="entry name" value="PERSULFIDE DIOXYGENASE ETHE1"/>
    <property type="match status" value="1"/>
</dbReference>
<dbReference type="Gene3D" id="3.60.15.10">
    <property type="entry name" value="Ribonuclease Z/Hydroxyacylglutathione hydrolase-like"/>
    <property type="match status" value="1"/>
</dbReference>
<evidence type="ECO:0000313" key="3">
    <source>
        <dbReference type="EMBL" id="MEF7613560.1"/>
    </source>
</evidence>
<dbReference type="Proteomes" id="UP001336250">
    <property type="component" value="Unassembled WGS sequence"/>
</dbReference>
<dbReference type="CDD" id="cd07724">
    <property type="entry name" value="POD-like_MBL-fold"/>
    <property type="match status" value="1"/>
</dbReference>
<dbReference type="SUPFAM" id="SSF56281">
    <property type="entry name" value="Metallo-hydrolase/oxidoreductase"/>
    <property type="match status" value="1"/>
</dbReference>
<evidence type="ECO:0000259" key="2">
    <source>
        <dbReference type="SMART" id="SM00849"/>
    </source>
</evidence>
<gene>
    <name evidence="3" type="ORF">V4F39_06510</name>
</gene>
<accession>A0AAW9Q8J7</accession>
<dbReference type="PANTHER" id="PTHR43084:SF1">
    <property type="entry name" value="PERSULFIDE DIOXYGENASE ETHE1, MITOCHONDRIAL"/>
    <property type="match status" value="1"/>
</dbReference>
<evidence type="ECO:0000313" key="4">
    <source>
        <dbReference type="Proteomes" id="UP001336250"/>
    </source>
</evidence>
<dbReference type="Pfam" id="PF00753">
    <property type="entry name" value="Lactamase_B"/>
    <property type="match status" value="1"/>
</dbReference>
<dbReference type="InterPro" id="IPR051682">
    <property type="entry name" value="Mito_Persulfide_Diox"/>
</dbReference>
<proteinExistence type="predicted"/>
<name>A0AAW9Q8J7_9BURK</name>
<keyword evidence="1" id="KW-0479">Metal-binding</keyword>
<sequence length="297" mass="32354">MASPLPDASARPPAARVHSFFDRSTGTATHVLWCPATRRAAVIDSVLDFDPRSGRSATRSADRVLDFLRDEALAVDWLLETHVHADHFSAAAYLRDRVGGRIAIGAGIRQVQQVFKPIFNAAHMGTDGTPFDQLFTDGERFAIGELQATVMHTPGHTPACVCYVVGGDAFVGDTLFMPDAGSARCDFPGGDARTLFRSIRRILALPAETRLHLCHDYPPAHREATWCTTVAAQRAANVHVHDGIAEDDFVARRTARDRTLDMPALLLPAIQVNAQAGRFPPAEDNGVRYLKIPLDAL</sequence>
<protein>
    <submittedName>
        <fullName evidence="3">MBL fold metallo-hydrolase</fullName>
    </submittedName>
</protein>
<dbReference type="GO" id="GO:0070813">
    <property type="term" value="P:hydrogen sulfide metabolic process"/>
    <property type="evidence" value="ECO:0007669"/>
    <property type="project" value="TreeGrafter"/>
</dbReference>
<dbReference type="InterPro" id="IPR044528">
    <property type="entry name" value="POD-like_MBL-fold"/>
</dbReference>
<dbReference type="InterPro" id="IPR001279">
    <property type="entry name" value="Metallo-B-lactamas"/>
</dbReference>
<dbReference type="GO" id="GO:0046872">
    <property type="term" value="F:metal ion binding"/>
    <property type="evidence" value="ECO:0007669"/>
    <property type="project" value="UniProtKB-KW"/>
</dbReference>
<feature type="domain" description="Metallo-beta-lactamase" evidence="2">
    <location>
        <begin position="26"/>
        <end position="221"/>
    </location>
</feature>
<dbReference type="AlphaFoldDB" id="A0AAW9Q8J7"/>
<reference evidence="3 4" key="1">
    <citation type="submission" date="2024-02" db="EMBL/GenBank/DDBJ databases">
        <title>Genome sequence of Aquincola sp. MAHUQ-54.</title>
        <authorList>
            <person name="Huq M.A."/>
        </authorList>
    </citation>
    <scope>NUCLEOTIDE SEQUENCE [LARGE SCALE GENOMIC DNA]</scope>
    <source>
        <strain evidence="3 4">MAHUQ-54</strain>
    </source>
</reference>
<comment type="caution">
    <text evidence="3">The sequence shown here is derived from an EMBL/GenBank/DDBJ whole genome shotgun (WGS) entry which is preliminary data.</text>
</comment>
<dbReference type="RefSeq" id="WP_332288503.1">
    <property type="nucleotide sequence ID" value="NZ_JAZIBG010000019.1"/>
</dbReference>
<keyword evidence="4" id="KW-1185">Reference proteome</keyword>
<dbReference type="GO" id="GO:0050313">
    <property type="term" value="F:sulfur dioxygenase activity"/>
    <property type="evidence" value="ECO:0007669"/>
    <property type="project" value="InterPro"/>
</dbReference>
<dbReference type="InterPro" id="IPR036866">
    <property type="entry name" value="RibonucZ/Hydroxyglut_hydro"/>
</dbReference>